<gene>
    <name evidence="1" type="ORF">BFJ63_vAg19792</name>
</gene>
<evidence type="ECO:0000313" key="1">
    <source>
        <dbReference type="EMBL" id="RYC77334.1"/>
    </source>
</evidence>
<proteinExistence type="predicted"/>
<protein>
    <submittedName>
        <fullName evidence="1">Uncharacterized protein</fullName>
    </submittedName>
</protein>
<name>A0A4Q2UTV9_FUSOX</name>
<comment type="caution">
    <text evidence="1">The sequence shown here is derived from an EMBL/GenBank/DDBJ whole genome shotgun (WGS) entry which is preliminary data.</text>
</comment>
<reference evidence="1 2" key="1">
    <citation type="submission" date="2016-12" db="EMBL/GenBank/DDBJ databases">
        <title>Draft genome sequence of Fusarium oxysporum causing rot on Narcissus.</title>
        <authorList>
            <person name="Armitage A.D."/>
            <person name="Taylor A."/>
            <person name="Clarkson J.P."/>
            <person name="Harrison R.J."/>
            <person name="Jackson A.C."/>
        </authorList>
    </citation>
    <scope>NUCLEOTIDE SEQUENCE [LARGE SCALE GENOMIC DNA]</scope>
    <source>
        <strain evidence="1 2">N139</strain>
    </source>
</reference>
<feature type="non-terminal residue" evidence="1">
    <location>
        <position position="1"/>
    </location>
</feature>
<organism evidence="1 2">
    <name type="scientific">Fusarium oxysporum f. sp. narcissi</name>
    <dbReference type="NCBI Taxonomy" id="451672"/>
    <lineage>
        <taxon>Eukaryota</taxon>
        <taxon>Fungi</taxon>
        <taxon>Dikarya</taxon>
        <taxon>Ascomycota</taxon>
        <taxon>Pezizomycotina</taxon>
        <taxon>Sordariomycetes</taxon>
        <taxon>Hypocreomycetidae</taxon>
        <taxon>Hypocreales</taxon>
        <taxon>Nectriaceae</taxon>
        <taxon>Fusarium</taxon>
        <taxon>Fusarium oxysporum species complex</taxon>
    </lineage>
</organism>
<evidence type="ECO:0000313" key="2">
    <source>
        <dbReference type="Proteomes" id="UP000290540"/>
    </source>
</evidence>
<dbReference type="EMBL" id="MQTW01002447">
    <property type="protein sequence ID" value="RYC77334.1"/>
    <property type="molecule type" value="Genomic_DNA"/>
</dbReference>
<dbReference type="AlphaFoldDB" id="A0A4Q2UTV9"/>
<accession>A0A4Q2UTV9</accession>
<dbReference type="Proteomes" id="UP000290540">
    <property type="component" value="Unassembled WGS sequence"/>
</dbReference>
<sequence length="98" mass="10210">ARARGKGKGKGKGKAVQLRQQLEQEQLEAAALAEAESLAEALGVPLVEAAELLADDREGYVPPTALAPAAADLSEGSLLTKVLNVGGFTLNFRIKVQD</sequence>